<protein>
    <submittedName>
        <fullName evidence="1">Uncharacterized protein</fullName>
    </submittedName>
</protein>
<evidence type="ECO:0000313" key="2">
    <source>
        <dbReference type="Proteomes" id="UP001177260"/>
    </source>
</evidence>
<evidence type="ECO:0000313" key="1">
    <source>
        <dbReference type="EMBL" id="KAK1142289.1"/>
    </source>
</evidence>
<dbReference type="Proteomes" id="UP001177260">
    <property type="component" value="Unassembled WGS sequence"/>
</dbReference>
<organism evidence="1 2">
    <name type="scientific">Aspergillus melleus</name>
    <dbReference type="NCBI Taxonomy" id="138277"/>
    <lineage>
        <taxon>Eukaryota</taxon>
        <taxon>Fungi</taxon>
        <taxon>Dikarya</taxon>
        <taxon>Ascomycota</taxon>
        <taxon>Pezizomycotina</taxon>
        <taxon>Eurotiomycetes</taxon>
        <taxon>Eurotiomycetidae</taxon>
        <taxon>Eurotiales</taxon>
        <taxon>Aspergillaceae</taxon>
        <taxon>Aspergillus</taxon>
        <taxon>Aspergillus subgen. Circumdati</taxon>
    </lineage>
</organism>
<sequence length="357" mass="38095">MPASRYGIPRTISAAGFRPVVLSAGMPMSRGCHVLPGDQTNMASELSTTAPCPLVQTSDNGISPAAKEVVVGAVGGITQVNLSVHIVKVRMQNRVGGGAVHIARNLWKQEGPKGFYKGSLAPFVGVGACISIVYTTYHLISSTLKSTLSIPTLTTPQTYLSGGLAGLTNSLVSGPMEHIRIRLQMQSANPAERTYSGTADCVRQILRRGGLRALYRGQSATVLREFHSYGIWFAVYGALMEGVERRARRDGDGGKVVEGTGNGTEVQIPGWKVAACGAITGEILWAMNYPFDVVKSTIQADGFGAQRRYRGMGDAVRHIWCVDGWRGFFRGLGPTLGRAVPVSAGTFLVVEAVRKSL</sequence>
<accession>A0ACC3AWN3</accession>
<keyword evidence="2" id="KW-1185">Reference proteome</keyword>
<reference evidence="1 2" key="1">
    <citation type="journal article" date="2023" name="ACS Omega">
        <title>Identification of the Neoaspergillic Acid Biosynthesis Gene Cluster by Establishing an In Vitro CRISPR-Ribonucleoprotein Genetic System in Aspergillus melleus.</title>
        <authorList>
            <person name="Yuan B."/>
            <person name="Grau M.F."/>
            <person name="Murata R.M."/>
            <person name="Torok T."/>
            <person name="Venkateswaran K."/>
            <person name="Stajich J.E."/>
            <person name="Wang C.C.C."/>
        </authorList>
    </citation>
    <scope>NUCLEOTIDE SEQUENCE [LARGE SCALE GENOMIC DNA]</scope>
    <source>
        <strain evidence="1 2">IMV 1140</strain>
    </source>
</reference>
<dbReference type="EMBL" id="JAOPJF010000052">
    <property type="protein sequence ID" value="KAK1142289.1"/>
    <property type="molecule type" value="Genomic_DNA"/>
</dbReference>
<name>A0ACC3AWN3_9EURO</name>
<comment type="caution">
    <text evidence="1">The sequence shown here is derived from an EMBL/GenBank/DDBJ whole genome shotgun (WGS) entry which is preliminary data.</text>
</comment>
<gene>
    <name evidence="1" type="ORF">N8T08_008034</name>
</gene>
<proteinExistence type="predicted"/>